<feature type="domain" description="Phospholipid/glycerol acyltransferase" evidence="7">
    <location>
        <begin position="78"/>
        <end position="192"/>
    </location>
</feature>
<evidence type="ECO:0000259" key="7">
    <source>
        <dbReference type="SMART" id="SM00563"/>
    </source>
</evidence>
<comment type="caution">
    <text evidence="8">The sequence shown here is derived from an EMBL/GenBank/DDBJ whole genome shotgun (WGS) entry which is preliminary data.</text>
</comment>
<evidence type="ECO:0000256" key="1">
    <source>
        <dbReference type="ARBA" id="ARBA00005189"/>
    </source>
</evidence>
<sequence length="246" mass="28204">MEKIMVGILSLLYKAYFFLLFTVTLVLFYPFFWVTLVPENKNFRLAFQLKRIWARVLFYGSFNRVRVEGAFPQGQGPFIITPNHSSYFDIIVSYVVFTEPFLFMGKAELLKWPLFNIFFKYMDIAVFRQDPVKAARSMVKARVSVREGNSLVIFPEGTISKIAPRLRGFKPGAFKIAADTNSPIVPVTFVGNHKVINVNSWTALSRPGKVKVCIHDSISPKSFEKEELRELSEAIKHKIESKLYGS</sequence>
<keyword evidence="3 8" id="KW-0808">Transferase</keyword>
<evidence type="ECO:0000256" key="2">
    <source>
        <dbReference type="ARBA" id="ARBA00022516"/>
    </source>
</evidence>
<dbReference type="OrthoDB" id="9803035at2"/>
<keyword evidence="9" id="KW-1185">Reference proteome</keyword>
<feature type="transmembrane region" description="Helical" evidence="6">
    <location>
        <begin position="12"/>
        <end position="34"/>
    </location>
</feature>
<dbReference type="SUPFAM" id="SSF69593">
    <property type="entry name" value="Glycerol-3-phosphate (1)-acyltransferase"/>
    <property type="match status" value="1"/>
</dbReference>
<dbReference type="EMBL" id="VORB01000005">
    <property type="protein sequence ID" value="TXC78994.1"/>
    <property type="molecule type" value="Genomic_DNA"/>
</dbReference>
<evidence type="ECO:0000313" key="9">
    <source>
        <dbReference type="Proteomes" id="UP000321168"/>
    </source>
</evidence>
<proteinExistence type="predicted"/>
<dbReference type="GO" id="GO:0003841">
    <property type="term" value="F:1-acylglycerol-3-phosphate O-acyltransferase activity"/>
    <property type="evidence" value="ECO:0007669"/>
    <property type="project" value="TreeGrafter"/>
</dbReference>
<keyword evidence="6" id="KW-1133">Transmembrane helix</keyword>
<dbReference type="CDD" id="cd07989">
    <property type="entry name" value="LPLAT_AGPAT-like"/>
    <property type="match status" value="1"/>
</dbReference>
<keyword evidence="6" id="KW-0812">Transmembrane</keyword>
<dbReference type="AlphaFoldDB" id="A0A5C6V1V1"/>
<evidence type="ECO:0000256" key="4">
    <source>
        <dbReference type="ARBA" id="ARBA00023098"/>
    </source>
</evidence>
<protein>
    <submittedName>
        <fullName evidence="8">1-acyl-sn-glycerol-3-phosphate acyltransferase</fullName>
    </submittedName>
</protein>
<evidence type="ECO:0000313" key="8">
    <source>
        <dbReference type="EMBL" id="TXC78994.1"/>
    </source>
</evidence>
<gene>
    <name evidence="8" type="ORF">FRX97_07200</name>
</gene>
<accession>A0A5C6V1V1</accession>
<dbReference type="Pfam" id="PF01553">
    <property type="entry name" value="Acyltransferase"/>
    <property type="match status" value="1"/>
</dbReference>
<dbReference type="GO" id="GO:0006654">
    <property type="term" value="P:phosphatidic acid biosynthetic process"/>
    <property type="evidence" value="ECO:0007669"/>
    <property type="project" value="TreeGrafter"/>
</dbReference>
<dbReference type="Proteomes" id="UP000321168">
    <property type="component" value="Unassembled WGS sequence"/>
</dbReference>
<keyword evidence="5 8" id="KW-0012">Acyltransferase</keyword>
<dbReference type="PANTHER" id="PTHR10434:SF64">
    <property type="entry name" value="1-ACYL-SN-GLYCEROL-3-PHOSPHATE ACYLTRANSFERASE-RELATED"/>
    <property type="match status" value="1"/>
</dbReference>
<reference evidence="8 9" key="1">
    <citation type="submission" date="2019-08" db="EMBL/GenBank/DDBJ databases">
        <title>Genome of Luteibaculum oceani JCM 18817.</title>
        <authorList>
            <person name="Bowman J.P."/>
        </authorList>
    </citation>
    <scope>NUCLEOTIDE SEQUENCE [LARGE SCALE GENOMIC DNA]</scope>
    <source>
        <strain evidence="8 9">JCM 18817</strain>
    </source>
</reference>
<name>A0A5C6V1V1_9FLAO</name>
<keyword evidence="4" id="KW-0443">Lipid metabolism</keyword>
<comment type="pathway">
    <text evidence="1">Lipid metabolism.</text>
</comment>
<evidence type="ECO:0000256" key="5">
    <source>
        <dbReference type="ARBA" id="ARBA00023315"/>
    </source>
</evidence>
<dbReference type="PANTHER" id="PTHR10434">
    <property type="entry name" value="1-ACYL-SN-GLYCEROL-3-PHOSPHATE ACYLTRANSFERASE"/>
    <property type="match status" value="1"/>
</dbReference>
<keyword evidence="2" id="KW-0444">Lipid biosynthesis</keyword>
<organism evidence="8 9">
    <name type="scientific">Luteibaculum oceani</name>
    <dbReference type="NCBI Taxonomy" id="1294296"/>
    <lineage>
        <taxon>Bacteria</taxon>
        <taxon>Pseudomonadati</taxon>
        <taxon>Bacteroidota</taxon>
        <taxon>Flavobacteriia</taxon>
        <taxon>Flavobacteriales</taxon>
        <taxon>Luteibaculaceae</taxon>
        <taxon>Luteibaculum</taxon>
    </lineage>
</organism>
<evidence type="ECO:0000256" key="3">
    <source>
        <dbReference type="ARBA" id="ARBA00022679"/>
    </source>
</evidence>
<dbReference type="SMART" id="SM00563">
    <property type="entry name" value="PlsC"/>
    <property type="match status" value="1"/>
</dbReference>
<dbReference type="InterPro" id="IPR002123">
    <property type="entry name" value="Plipid/glycerol_acylTrfase"/>
</dbReference>
<evidence type="ECO:0000256" key="6">
    <source>
        <dbReference type="SAM" id="Phobius"/>
    </source>
</evidence>
<keyword evidence="6" id="KW-0472">Membrane</keyword>